<proteinExistence type="predicted"/>
<evidence type="ECO:0000313" key="2">
    <source>
        <dbReference type="EMBL" id="GAC44264.1"/>
    </source>
</evidence>
<feature type="coiled-coil region" evidence="1">
    <location>
        <begin position="19"/>
        <end position="53"/>
    </location>
</feature>
<dbReference type="OrthoDB" id="2991331at2"/>
<evidence type="ECO:0000313" key="3">
    <source>
        <dbReference type="Proteomes" id="UP000029453"/>
    </source>
</evidence>
<dbReference type="RefSeq" id="WP_006288060.1">
    <property type="nucleotide sequence ID" value="NZ_BALG01000407.1"/>
</dbReference>
<keyword evidence="1" id="KW-0175">Coiled coil</keyword>
<comment type="caution">
    <text evidence="2">The sequence shown here is derived from an EMBL/GenBank/DDBJ whole genome shotgun (WGS) entry which is preliminary data.</text>
</comment>
<name>M9M567_PAEPP</name>
<gene>
    <name evidence="2" type="ORF">PPOP_3667</name>
</gene>
<organism evidence="2 3">
    <name type="scientific">Paenibacillus popilliae ATCC 14706</name>
    <dbReference type="NCBI Taxonomy" id="1212764"/>
    <lineage>
        <taxon>Bacteria</taxon>
        <taxon>Bacillati</taxon>
        <taxon>Bacillota</taxon>
        <taxon>Bacilli</taxon>
        <taxon>Bacillales</taxon>
        <taxon>Paenibacillaceae</taxon>
        <taxon>Paenibacillus</taxon>
    </lineage>
</organism>
<dbReference type="Pfam" id="PF10737">
    <property type="entry name" value="GerPC"/>
    <property type="match status" value="1"/>
</dbReference>
<accession>M9M567</accession>
<dbReference type="AlphaFoldDB" id="M9M567"/>
<keyword evidence="3" id="KW-1185">Reference proteome</keyword>
<sequence length="203" mass="23811">MNHASSEWNHYFNQLHTYIQWQASKMDNLEKKLEEVNKELADLQHKKQISIDKIEYRFDQLKIENLNGTLVIGVTPEGVKSIEDMAEKGCSWDHSSKDKYSDIYRSASQRIDRYLDGSVPDMIESTTKLRQVTVDNEYRQRMIRDLKKQMNDRIQYYIDQMDENSAHDLSRAQDQIVDKVINDIHIAIEEHVDIITKGASSCE</sequence>
<evidence type="ECO:0000256" key="1">
    <source>
        <dbReference type="SAM" id="Coils"/>
    </source>
</evidence>
<dbReference type="EMBL" id="BALG01000407">
    <property type="protein sequence ID" value="GAC44264.1"/>
    <property type="molecule type" value="Genomic_DNA"/>
</dbReference>
<dbReference type="Proteomes" id="UP000029453">
    <property type="component" value="Unassembled WGS sequence"/>
</dbReference>
<dbReference type="InterPro" id="IPR019673">
    <property type="entry name" value="Spore_germination_GerPC"/>
</dbReference>
<protein>
    <submittedName>
        <fullName evidence="2">Uncharacterized protein</fullName>
    </submittedName>
</protein>
<reference evidence="2 3" key="1">
    <citation type="submission" date="2012-10" db="EMBL/GenBank/DDBJ databases">
        <title>Draft Genome Sequence of Paenibacillus popilliae ATCC 14706T.</title>
        <authorList>
            <person name="Iiyama K."/>
            <person name="Mori K."/>
            <person name="Mon H."/>
            <person name="Chieda Y."/>
            <person name="Lee J.M."/>
            <person name="Kusakabe T."/>
            <person name="Tashiro K."/>
            <person name="Asano S."/>
            <person name="Yasunaga-Aoki C."/>
            <person name="Shimizu S."/>
        </authorList>
    </citation>
    <scope>NUCLEOTIDE SEQUENCE [LARGE SCALE GENOMIC DNA]</scope>
    <source>
        <strain evidence="2 3">ATCC 14706</strain>
    </source>
</reference>